<dbReference type="GO" id="GO:0003677">
    <property type="term" value="F:DNA binding"/>
    <property type="evidence" value="ECO:0007669"/>
    <property type="project" value="InterPro"/>
</dbReference>
<dbReference type="GO" id="GO:0016987">
    <property type="term" value="F:sigma factor activity"/>
    <property type="evidence" value="ECO:0007669"/>
    <property type="project" value="UniProtKB-KW"/>
</dbReference>
<accession>A0A2S7IIX8</accession>
<feature type="domain" description="RNA polymerase sigma-70 region 2" evidence="5">
    <location>
        <begin position="27"/>
        <end position="92"/>
    </location>
</feature>
<dbReference type="InterPro" id="IPR036388">
    <property type="entry name" value="WH-like_DNA-bd_sf"/>
</dbReference>
<protein>
    <submittedName>
        <fullName evidence="7">RNA polymerase sigma-70 factor</fullName>
    </submittedName>
</protein>
<gene>
    <name evidence="7" type="ORF">C5O19_18185</name>
</gene>
<dbReference type="OrthoDB" id="1097528at2"/>
<dbReference type="Pfam" id="PF04542">
    <property type="entry name" value="Sigma70_r2"/>
    <property type="match status" value="1"/>
</dbReference>
<evidence type="ECO:0000256" key="1">
    <source>
        <dbReference type="ARBA" id="ARBA00010641"/>
    </source>
</evidence>
<evidence type="ECO:0000259" key="5">
    <source>
        <dbReference type="Pfam" id="PF04542"/>
    </source>
</evidence>
<comment type="caution">
    <text evidence="7">The sequence shown here is derived from an EMBL/GenBank/DDBJ whole genome shotgun (WGS) entry which is preliminary data.</text>
</comment>
<dbReference type="SUPFAM" id="SSF88659">
    <property type="entry name" value="Sigma3 and sigma4 domains of RNA polymerase sigma factors"/>
    <property type="match status" value="1"/>
</dbReference>
<dbReference type="NCBIfam" id="TIGR02985">
    <property type="entry name" value="Sig70_bacteroi1"/>
    <property type="match status" value="1"/>
</dbReference>
<dbReference type="Proteomes" id="UP000239590">
    <property type="component" value="Unassembled WGS sequence"/>
</dbReference>
<dbReference type="SUPFAM" id="SSF88946">
    <property type="entry name" value="Sigma2 domain of RNA polymerase sigma factors"/>
    <property type="match status" value="1"/>
</dbReference>
<proteinExistence type="inferred from homology"/>
<dbReference type="PANTHER" id="PTHR43133">
    <property type="entry name" value="RNA POLYMERASE ECF-TYPE SIGMA FACTO"/>
    <property type="match status" value="1"/>
</dbReference>
<dbReference type="InterPro" id="IPR039425">
    <property type="entry name" value="RNA_pol_sigma-70-like"/>
</dbReference>
<comment type="similarity">
    <text evidence="1">Belongs to the sigma-70 factor family. ECF subfamily.</text>
</comment>
<keyword evidence="2" id="KW-0805">Transcription regulation</keyword>
<dbReference type="NCBIfam" id="TIGR02937">
    <property type="entry name" value="sigma70-ECF"/>
    <property type="match status" value="1"/>
</dbReference>
<organism evidence="7 8">
    <name type="scientific">Siphonobacter curvatus</name>
    <dbReference type="NCBI Taxonomy" id="2094562"/>
    <lineage>
        <taxon>Bacteria</taxon>
        <taxon>Pseudomonadati</taxon>
        <taxon>Bacteroidota</taxon>
        <taxon>Cytophagia</taxon>
        <taxon>Cytophagales</taxon>
        <taxon>Cytophagaceae</taxon>
        <taxon>Siphonobacter</taxon>
    </lineage>
</organism>
<dbReference type="Pfam" id="PF08281">
    <property type="entry name" value="Sigma70_r4_2"/>
    <property type="match status" value="1"/>
</dbReference>
<reference evidence="8" key="1">
    <citation type="submission" date="2018-02" db="EMBL/GenBank/DDBJ databases">
        <title>Genome sequencing of Solimonas sp. HR-BB.</title>
        <authorList>
            <person name="Lee Y."/>
            <person name="Jeon C.O."/>
        </authorList>
    </citation>
    <scope>NUCLEOTIDE SEQUENCE [LARGE SCALE GENOMIC DNA]</scope>
    <source>
        <strain evidence="8">HR-U</strain>
    </source>
</reference>
<keyword evidence="8" id="KW-1185">Reference proteome</keyword>
<dbReference type="PANTHER" id="PTHR43133:SF46">
    <property type="entry name" value="RNA POLYMERASE SIGMA-70 FACTOR ECF SUBFAMILY"/>
    <property type="match status" value="1"/>
</dbReference>
<dbReference type="InterPro" id="IPR013325">
    <property type="entry name" value="RNA_pol_sigma_r2"/>
</dbReference>
<dbReference type="InterPro" id="IPR007627">
    <property type="entry name" value="RNA_pol_sigma70_r2"/>
</dbReference>
<keyword evidence="4" id="KW-0804">Transcription</keyword>
<name>A0A2S7IIX8_9BACT</name>
<dbReference type="InterPro" id="IPR013324">
    <property type="entry name" value="RNA_pol_sigma_r3/r4-like"/>
</dbReference>
<dbReference type="EMBL" id="PTRA01000003">
    <property type="protein sequence ID" value="PQA56274.1"/>
    <property type="molecule type" value="Genomic_DNA"/>
</dbReference>
<dbReference type="Gene3D" id="1.10.10.10">
    <property type="entry name" value="Winged helix-like DNA-binding domain superfamily/Winged helix DNA-binding domain"/>
    <property type="match status" value="1"/>
</dbReference>
<dbReference type="AlphaFoldDB" id="A0A2S7IIX8"/>
<evidence type="ECO:0000313" key="7">
    <source>
        <dbReference type="EMBL" id="PQA56274.1"/>
    </source>
</evidence>
<evidence type="ECO:0000256" key="2">
    <source>
        <dbReference type="ARBA" id="ARBA00023015"/>
    </source>
</evidence>
<dbReference type="InterPro" id="IPR014327">
    <property type="entry name" value="RNA_pol_sigma70_bacteroid"/>
</dbReference>
<keyword evidence="3" id="KW-0731">Sigma factor</keyword>
<evidence type="ECO:0000256" key="4">
    <source>
        <dbReference type="ARBA" id="ARBA00023163"/>
    </source>
</evidence>
<feature type="domain" description="RNA polymerase sigma factor 70 region 4 type 2" evidence="6">
    <location>
        <begin position="126"/>
        <end position="176"/>
    </location>
</feature>
<dbReference type="RefSeq" id="WP_104714809.1">
    <property type="nucleotide sequence ID" value="NZ_PTRA01000003.1"/>
</dbReference>
<dbReference type="InterPro" id="IPR014284">
    <property type="entry name" value="RNA_pol_sigma-70_dom"/>
</dbReference>
<evidence type="ECO:0000256" key="3">
    <source>
        <dbReference type="ARBA" id="ARBA00023082"/>
    </source>
</evidence>
<dbReference type="GO" id="GO:0006352">
    <property type="term" value="P:DNA-templated transcription initiation"/>
    <property type="evidence" value="ECO:0007669"/>
    <property type="project" value="InterPro"/>
</dbReference>
<dbReference type="InterPro" id="IPR013249">
    <property type="entry name" value="RNA_pol_sigma70_r4_t2"/>
</dbReference>
<sequence length="193" mass="23183">MKRRLLHTDENLLLLLRQSNAQAFEEIYNRYWSKLYSQAYKRLKFRDSTEEVIQELFADLWERRAELLITSSLEAYLRTAVKYLVLNYFQREEVRHRYLAYYQQNKATETSCTEEELAFNELENVLQQHVAYLPPQSKRVYELSRQHHLTIPEIAQQLNISEKTAENHLGRALRALRSSLREYVSVFVLFIFS</sequence>
<evidence type="ECO:0000259" key="6">
    <source>
        <dbReference type="Pfam" id="PF08281"/>
    </source>
</evidence>
<evidence type="ECO:0000313" key="8">
    <source>
        <dbReference type="Proteomes" id="UP000239590"/>
    </source>
</evidence>
<dbReference type="Gene3D" id="1.10.1740.10">
    <property type="match status" value="1"/>
</dbReference>